<dbReference type="RefSeq" id="WP_380014168.1">
    <property type="nucleotide sequence ID" value="NZ_JBHLYR010000059.1"/>
</dbReference>
<reference evidence="2 3" key="1">
    <citation type="submission" date="2024-09" db="EMBL/GenBank/DDBJ databases">
        <authorList>
            <person name="Sun Q."/>
            <person name="Mori K."/>
        </authorList>
    </citation>
    <scope>NUCLEOTIDE SEQUENCE [LARGE SCALE GENOMIC DNA]</scope>
    <source>
        <strain evidence="2 3">JCM 13503</strain>
    </source>
</reference>
<dbReference type="EMBL" id="JBHLYR010000059">
    <property type="protein sequence ID" value="MFB9994085.1"/>
    <property type="molecule type" value="Genomic_DNA"/>
</dbReference>
<organism evidence="2 3">
    <name type="scientific">Deinococcus oregonensis</name>
    <dbReference type="NCBI Taxonomy" id="1805970"/>
    <lineage>
        <taxon>Bacteria</taxon>
        <taxon>Thermotogati</taxon>
        <taxon>Deinococcota</taxon>
        <taxon>Deinococci</taxon>
        <taxon>Deinococcales</taxon>
        <taxon>Deinococcaceae</taxon>
        <taxon>Deinococcus</taxon>
    </lineage>
</organism>
<feature type="transmembrane region" description="Helical" evidence="1">
    <location>
        <begin position="6"/>
        <end position="29"/>
    </location>
</feature>
<sequence length="198" mass="21979">MADSGVTVWEIFTSLGTLGAAGLAAYSTWLAKRSSETARDSVIYTQEQARIAELSRKQMLRPVVVIYADTPSGQPGNVHLIIENLGSGTALDVECKLLEGSDFVYEGANPISTWTPFERGISVLPVGRKLDTLLVIVSRDLERQVKDQALLRKRVSVRIDYKDIEGTSYTQTFSEINLKPHEGRRWTEPVRTINGKIV</sequence>
<evidence type="ECO:0000313" key="3">
    <source>
        <dbReference type="Proteomes" id="UP001589733"/>
    </source>
</evidence>
<name>A0ABV6B573_9DEIO</name>
<keyword evidence="1" id="KW-0812">Transmembrane</keyword>
<gene>
    <name evidence="2" type="ORF">ACFFLM_19180</name>
</gene>
<dbReference type="Proteomes" id="UP001589733">
    <property type="component" value="Unassembled WGS sequence"/>
</dbReference>
<accession>A0ABV6B573</accession>
<evidence type="ECO:0000256" key="1">
    <source>
        <dbReference type="SAM" id="Phobius"/>
    </source>
</evidence>
<keyword evidence="1" id="KW-1133">Transmembrane helix</keyword>
<protein>
    <submittedName>
        <fullName evidence="2">Uncharacterized protein</fullName>
    </submittedName>
</protein>
<keyword evidence="3" id="KW-1185">Reference proteome</keyword>
<comment type="caution">
    <text evidence="2">The sequence shown here is derived from an EMBL/GenBank/DDBJ whole genome shotgun (WGS) entry which is preliminary data.</text>
</comment>
<evidence type="ECO:0000313" key="2">
    <source>
        <dbReference type="EMBL" id="MFB9994085.1"/>
    </source>
</evidence>
<keyword evidence="1" id="KW-0472">Membrane</keyword>
<proteinExistence type="predicted"/>